<dbReference type="Proteomes" id="UP000679179">
    <property type="component" value="Unassembled WGS sequence"/>
</dbReference>
<organism evidence="9 10">
    <name type="scientific">Clostridium polyendosporum</name>
    <dbReference type="NCBI Taxonomy" id="69208"/>
    <lineage>
        <taxon>Bacteria</taxon>
        <taxon>Bacillati</taxon>
        <taxon>Bacillota</taxon>
        <taxon>Clostridia</taxon>
        <taxon>Eubacteriales</taxon>
        <taxon>Clostridiaceae</taxon>
        <taxon>Clostridium</taxon>
    </lineage>
</organism>
<keyword evidence="5 8" id="KW-0812">Transmembrane</keyword>
<feature type="transmembrane region" description="Helical" evidence="8">
    <location>
        <begin position="291"/>
        <end position="309"/>
    </location>
</feature>
<feature type="transmembrane region" description="Helical" evidence="8">
    <location>
        <begin position="247"/>
        <end position="279"/>
    </location>
</feature>
<comment type="similarity">
    <text evidence="2">Belongs to the autoinducer-2 exporter (AI-2E) (TC 2.A.86) family.</text>
</comment>
<dbReference type="InterPro" id="IPR002549">
    <property type="entry name" value="AI-2E-like"/>
</dbReference>
<comment type="subcellular location">
    <subcellularLocation>
        <location evidence="1">Cell membrane</location>
        <topology evidence="1">Multi-pass membrane protein</topology>
    </subcellularLocation>
</comment>
<comment type="caution">
    <text evidence="9">The sequence shown here is derived from an EMBL/GenBank/DDBJ whole genome shotgun (WGS) entry which is preliminary data.</text>
</comment>
<protein>
    <submittedName>
        <fullName evidence="9">AI-2E family transporter</fullName>
    </submittedName>
</protein>
<dbReference type="EMBL" id="BOPZ01000003">
    <property type="protein sequence ID" value="GIM27920.1"/>
    <property type="molecule type" value="Genomic_DNA"/>
</dbReference>
<feature type="transmembrane region" description="Helical" evidence="8">
    <location>
        <begin position="34"/>
        <end position="52"/>
    </location>
</feature>
<evidence type="ECO:0000256" key="3">
    <source>
        <dbReference type="ARBA" id="ARBA00022448"/>
    </source>
</evidence>
<reference evidence="9" key="1">
    <citation type="submission" date="2021-03" db="EMBL/GenBank/DDBJ databases">
        <title>Taxonomic study of Clostridium polyendosporum from meadow-gley soil under rice.</title>
        <authorList>
            <person name="Kobayashi H."/>
            <person name="Tanizawa Y."/>
            <person name="Yagura M."/>
        </authorList>
    </citation>
    <scope>NUCLEOTIDE SEQUENCE</scope>
    <source>
        <strain evidence="9">JCM 30710</strain>
    </source>
</reference>
<evidence type="ECO:0000256" key="7">
    <source>
        <dbReference type="ARBA" id="ARBA00023136"/>
    </source>
</evidence>
<feature type="transmembrane region" description="Helical" evidence="8">
    <location>
        <begin position="64"/>
        <end position="86"/>
    </location>
</feature>
<evidence type="ECO:0000313" key="9">
    <source>
        <dbReference type="EMBL" id="GIM27920.1"/>
    </source>
</evidence>
<dbReference type="PANTHER" id="PTHR21716">
    <property type="entry name" value="TRANSMEMBRANE PROTEIN"/>
    <property type="match status" value="1"/>
</dbReference>
<evidence type="ECO:0000256" key="6">
    <source>
        <dbReference type="ARBA" id="ARBA00022989"/>
    </source>
</evidence>
<evidence type="ECO:0000313" key="10">
    <source>
        <dbReference type="Proteomes" id="UP000679179"/>
    </source>
</evidence>
<dbReference type="AlphaFoldDB" id="A0A919RWT5"/>
<feature type="transmembrane region" description="Helical" evidence="8">
    <location>
        <begin position="315"/>
        <end position="333"/>
    </location>
</feature>
<keyword evidence="7 8" id="KW-0472">Membrane</keyword>
<keyword evidence="6 8" id="KW-1133">Transmembrane helix</keyword>
<name>A0A919RWT5_9CLOT</name>
<evidence type="ECO:0000256" key="5">
    <source>
        <dbReference type="ARBA" id="ARBA00022692"/>
    </source>
</evidence>
<dbReference type="Pfam" id="PF01594">
    <property type="entry name" value="AI-2E_transport"/>
    <property type="match status" value="1"/>
</dbReference>
<keyword evidence="3" id="KW-0813">Transport</keyword>
<evidence type="ECO:0000256" key="8">
    <source>
        <dbReference type="SAM" id="Phobius"/>
    </source>
</evidence>
<keyword evidence="4" id="KW-1003">Cell membrane</keyword>
<evidence type="ECO:0000256" key="4">
    <source>
        <dbReference type="ARBA" id="ARBA00022475"/>
    </source>
</evidence>
<dbReference type="GO" id="GO:0016020">
    <property type="term" value="C:membrane"/>
    <property type="evidence" value="ECO:0007669"/>
    <property type="project" value="UniProtKB-SubCell"/>
</dbReference>
<evidence type="ECO:0000256" key="2">
    <source>
        <dbReference type="ARBA" id="ARBA00009773"/>
    </source>
</evidence>
<sequence>MKKFSRKLVVNIIIVGLLVLCIILYIKLKIIREVISILLFSFILSYSLKPLYKIIVIKARVNKRITAALLILGLVGLFIAAFVFLIPSLFKESSNIEQIINSGENFVDWISNKIKINNYKIFNTINEQITEKINVIFVELSEKTFDWIIDLSENILSLAVVPVVTYYFLADGELIGNKILILLPMNKRSLIKKISKDIDKILGKYIFSQFILCLIIGILSFVVLVGLRVQFPLWLSIFNAVVNIIPYFGPIFGALPAILVALMQSPSKAIWTTLLFLIIQQVEGNIIAPRITASSISIHPLVIIVLLLIGEKVGGFMGMILAIPIGVITKVIYENINHHLF</sequence>
<evidence type="ECO:0000256" key="1">
    <source>
        <dbReference type="ARBA" id="ARBA00004651"/>
    </source>
</evidence>
<accession>A0A919RWT5</accession>
<dbReference type="PANTHER" id="PTHR21716:SF53">
    <property type="entry name" value="PERMEASE PERM-RELATED"/>
    <property type="match status" value="1"/>
</dbReference>
<keyword evidence="10" id="KW-1185">Reference proteome</keyword>
<gene>
    <name evidence="9" type="ORF">CPJCM30710_05860</name>
</gene>
<feature type="transmembrane region" description="Helical" evidence="8">
    <location>
        <begin position="205"/>
        <end position="227"/>
    </location>
</feature>
<proteinExistence type="inferred from homology"/>
<feature type="transmembrane region" description="Helical" evidence="8">
    <location>
        <begin position="9"/>
        <end position="28"/>
    </location>
</feature>
<dbReference type="RefSeq" id="WP_212902670.1">
    <property type="nucleotide sequence ID" value="NZ_BOPZ01000003.1"/>
</dbReference>